<sequence>MPQTKFCHDYYLILEISQKADIESIRSNYKRLARLKHPDKNLNNPNATAEFQLIQEAYSTLKDPVSRKQYDDQYKPTNHSHGESSHTGSPKNTTAGNDYEKRSAERHKKLQELNEQLRVQERNLFDSNLHLTTLKRDAHRLGTEIDNIVRKQAAKGTVWGYVTSFFVGKPPQADEQKNELDRERLDKMAALKIKESIIERQHATSERYEKYILSIREEIQSIEFVINREKLAEEQRIKTERARAFWQKFEREFEESRKQRSKQAENQKKSENGRTESKRERQKKHGAGKRKDSAQTGQNQQTGTEASCHHKMWWDRIDCPTLCSHCSTMTSRFAFQCRGCGKKACASCRDSLKKKVRFQESKSYYEYD</sequence>
<proteinExistence type="predicted"/>
<protein>
    <recommendedName>
        <fullName evidence="2">J domain-containing protein</fullName>
    </recommendedName>
</protein>
<dbReference type="SMART" id="SM00271">
    <property type="entry name" value="DnaJ"/>
    <property type="match status" value="1"/>
</dbReference>
<dbReference type="EMBL" id="RCNU01000002">
    <property type="protein sequence ID" value="RWQ98360.1"/>
    <property type="molecule type" value="Genomic_DNA"/>
</dbReference>
<dbReference type="VEuPathDB" id="FungiDB:C8Q69DRAFT_458706"/>
<dbReference type="Pfam" id="PF00226">
    <property type="entry name" value="DnaJ"/>
    <property type="match status" value="1"/>
</dbReference>
<gene>
    <name evidence="3" type="ORF">C8Q69DRAFT_458706</name>
</gene>
<dbReference type="PROSITE" id="PS00636">
    <property type="entry name" value="DNAJ_1"/>
    <property type="match status" value="1"/>
</dbReference>
<dbReference type="GeneID" id="39599289"/>
<dbReference type="PANTHER" id="PTHR43096">
    <property type="entry name" value="DNAJ HOMOLOG 1, MITOCHONDRIAL-RELATED"/>
    <property type="match status" value="1"/>
</dbReference>
<dbReference type="Gene3D" id="1.10.287.110">
    <property type="entry name" value="DnaJ domain"/>
    <property type="match status" value="1"/>
</dbReference>
<dbReference type="RefSeq" id="XP_028488005.1">
    <property type="nucleotide sequence ID" value="XM_028630012.1"/>
</dbReference>
<dbReference type="STRING" id="264951.A0A443I2R3"/>
<evidence type="ECO:0000256" key="1">
    <source>
        <dbReference type="SAM" id="MobiDB-lite"/>
    </source>
</evidence>
<dbReference type="CDD" id="cd06257">
    <property type="entry name" value="DnaJ"/>
    <property type="match status" value="1"/>
</dbReference>
<dbReference type="GO" id="GO:0042026">
    <property type="term" value="P:protein refolding"/>
    <property type="evidence" value="ECO:0007669"/>
    <property type="project" value="TreeGrafter"/>
</dbReference>
<feature type="region of interest" description="Disordered" evidence="1">
    <location>
        <begin position="256"/>
        <end position="305"/>
    </location>
</feature>
<accession>A0A443I2R3</accession>
<feature type="domain" description="J" evidence="2">
    <location>
        <begin position="9"/>
        <end position="74"/>
    </location>
</feature>
<organism evidence="3 4">
    <name type="scientific">Byssochlamys spectabilis</name>
    <name type="common">Paecilomyces variotii</name>
    <dbReference type="NCBI Taxonomy" id="264951"/>
    <lineage>
        <taxon>Eukaryota</taxon>
        <taxon>Fungi</taxon>
        <taxon>Dikarya</taxon>
        <taxon>Ascomycota</taxon>
        <taxon>Pezizomycotina</taxon>
        <taxon>Eurotiomycetes</taxon>
        <taxon>Eurotiomycetidae</taxon>
        <taxon>Eurotiales</taxon>
        <taxon>Thermoascaceae</taxon>
        <taxon>Paecilomyces</taxon>
    </lineage>
</organism>
<dbReference type="Proteomes" id="UP000283841">
    <property type="component" value="Unassembled WGS sequence"/>
</dbReference>
<comment type="caution">
    <text evidence="3">The sequence shown here is derived from an EMBL/GenBank/DDBJ whole genome shotgun (WGS) entry which is preliminary data.</text>
</comment>
<feature type="compositionally biased region" description="Polar residues" evidence="1">
    <location>
        <begin position="294"/>
        <end position="305"/>
    </location>
</feature>
<dbReference type="AlphaFoldDB" id="A0A443I2R3"/>
<evidence type="ECO:0000259" key="2">
    <source>
        <dbReference type="PROSITE" id="PS50076"/>
    </source>
</evidence>
<dbReference type="PROSITE" id="PS50076">
    <property type="entry name" value="DNAJ_2"/>
    <property type="match status" value="1"/>
</dbReference>
<dbReference type="SUPFAM" id="SSF46565">
    <property type="entry name" value="Chaperone J-domain"/>
    <property type="match status" value="1"/>
</dbReference>
<reference evidence="3 4" key="1">
    <citation type="journal article" date="2018" name="Front. Microbiol.">
        <title>Genomic and genetic insights into a cosmopolitan fungus, Paecilomyces variotii (Eurotiales).</title>
        <authorList>
            <person name="Urquhart A.S."/>
            <person name="Mondo S.J."/>
            <person name="Makela M.R."/>
            <person name="Hane J.K."/>
            <person name="Wiebenga A."/>
            <person name="He G."/>
            <person name="Mihaltcheva S."/>
            <person name="Pangilinan J."/>
            <person name="Lipzen A."/>
            <person name="Barry K."/>
            <person name="de Vries R.P."/>
            <person name="Grigoriev I.V."/>
            <person name="Idnurm A."/>
        </authorList>
    </citation>
    <scope>NUCLEOTIDE SEQUENCE [LARGE SCALE GENOMIC DNA]</scope>
    <source>
        <strain evidence="3 4">CBS 101075</strain>
    </source>
</reference>
<dbReference type="InterPro" id="IPR001623">
    <property type="entry name" value="DnaJ_domain"/>
</dbReference>
<dbReference type="InterPro" id="IPR018253">
    <property type="entry name" value="DnaJ_domain_CS"/>
</dbReference>
<name>A0A443I2R3_BYSSP</name>
<feature type="compositionally biased region" description="Basic and acidic residues" evidence="1">
    <location>
        <begin position="70"/>
        <end position="84"/>
    </location>
</feature>
<dbReference type="GO" id="GO:0051082">
    <property type="term" value="F:unfolded protein binding"/>
    <property type="evidence" value="ECO:0007669"/>
    <property type="project" value="TreeGrafter"/>
</dbReference>
<feature type="compositionally biased region" description="Polar residues" evidence="1">
    <location>
        <begin position="85"/>
        <end position="96"/>
    </location>
</feature>
<feature type="region of interest" description="Disordered" evidence="1">
    <location>
        <begin position="70"/>
        <end position="105"/>
    </location>
</feature>
<evidence type="ECO:0000313" key="3">
    <source>
        <dbReference type="EMBL" id="RWQ98360.1"/>
    </source>
</evidence>
<dbReference type="InterPro" id="IPR036869">
    <property type="entry name" value="J_dom_sf"/>
</dbReference>
<evidence type="ECO:0000313" key="4">
    <source>
        <dbReference type="Proteomes" id="UP000283841"/>
    </source>
</evidence>
<keyword evidence="4" id="KW-1185">Reference proteome</keyword>
<dbReference type="PANTHER" id="PTHR43096:SF10">
    <property type="entry name" value="CHAPERONE PROTEIN DNAJ A6, CHLOROPLASTIC"/>
    <property type="match status" value="1"/>
</dbReference>
<feature type="compositionally biased region" description="Basic and acidic residues" evidence="1">
    <location>
        <begin position="256"/>
        <end position="279"/>
    </location>
</feature>
<dbReference type="PRINTS" id="PR00625">
    <property type="entry name" value="JDOMAIN"/>
</dbReference>
<dbReference type="GO" id="GO:0005737">
    <property type="term" value="C:cytoplasm"/>
    <property type="evidence" value="ECO:0007669"/>
    <property type="project" value="TreeGrafter"/>
</dbReference>